<dbReference type="Gene3D" id="3.40.50.1820">
    <property type="entry name" value="alpha/beta hydrolase"/>
    <property type="match status" value="1"/>
</dbReference>
<evidence type="ECO:0000313" key="3">
    <source>
        <dbReference type="Proteomes" id="UP001156831"/>
    </source>
</evidence>
<dbReference type="PANTHER" id="PTHR43798:SF33">
    <property type="entry name" value="HYDROLASE, PUTATIVE (AFU_ORTHOLOGUE AFUA_2G14860)-RELATED"/>
    <property type="match status" value="1"/>
</dbReference>
<dbReference type="InterPro" id="IPR050266">
    <property type="entry name" value="AB_hydrolase_sf"/>
</dbReference>
<proteinExistence type="predicted"/>
<dbReference type="EMBL" id="JARXRN010000020">
    <property type="protein sequence ID" value="MDH5829767.1"/>
    <property type="molecule type" value="Genomic_DNA"/>
</dbReference>
<dbReference type="PANTHER" id="PTHR43798">
    <property type="entry name" value="MONOACYLGLYCEROL LIPASE"/>
    <property type="match status" value="1"/>
</dbReference>
<dbReference type="SUPFAM" id="SSF53474">
    <property type="entry name" value="alpha/beta-Hydrolases"/>
    <property type="match status" value="1"/>
</dbReference>
<evidence type="ECO:0000313" key="2">
    <source>
        <dbReference type="EMBL" id="MDH5829767.1"/>
    </source>
</evidence>
<reference evidence="2 3" key="1">
    <citation type="submission" date="2023-04" db="EMBL/GenBank/DDBJ databases">
        <title>Luteimonas sp. M1R5S18.</title>
        <authorList>
            <person name="Sun J.-Q."/>
        </authorList>
    </citation>
    <scope>NUCLEOTIDE SEQUENCE [LARGE SCALE GENOMIC DNA]</scope>
    <source>
        <strain evidence="2 3">M1R5S18</strain>
    </source>
</reference>
<comment type="caution">
    <text evidence="2">The sequence shown here is derived from an EMBL/GenBank/DDBJ whole genome shotgun (WGS) entry which is preliminary data.</text>
</comment>
<dbReference type="Proteomes" id="UP001156831">
    <property type="component" value="Unassembled WGS sequence"/>
</dbReference>
<feature type="domain" description="AB hydrolase-1" evidence="1">
    <location>
        <begin position="65"/>
        <end position="161"/>
    </location>
</feature>
<keyword evidence="3" id="KW-1185">Reference proteome</keyword>
<sequence length="307" mass="32917">MLRAAMALLSRVAPGTAADLFDRIWFTAPRTQPRPEAAAWLARGEEQDYRVHGQHVRAWAWGRGPTVMLLHGWGGHAGQMHALIAPLLARGMRVVALDAPAHGASGESRLGGRRVSMLEIADALRIVAAAQDEVAGLVAHSGGCTAAALALRDGWTGPRRIAFIAPFALPSQAITPFGRAIGASAEVIARFRDQVASRFERPWTDFDIPGLVQRRALPPLLVVHDRDDRDVPWQHGAAVATAWPRSERVDTSELGHRRVLRDPDVVARVAGFVSAGRGAAPRTTPADARGELDLAYAGCGLARPAAR</sequence>
<dbReference type="RefSeq" id="WP_280600615.1">
    <property type="nucleotide sequence ID" value="NZ_JARXRN010000020.1"/>
</dbReference>
<dbReference type="InterPro" id="IPR000073">
    <property type="entry name" value="AB_hydrolase_1"/>
</dbReference>
<dbReference type="Pfam" id="PF00561">
    <property type="entry name" value="Abhydrolase_1"/>
    <property type="match status" value="1"/>
</dbReference>
<dbReference type="GO" id="GO:0016787">
    <property type="term" value="F:hydrolase activity"/>
    <property type="evidence" value="ECO:0007669"/>
    <property type="project" value="UniProtKB-KW"/>
</dbReference>
<gene>
    <name evidence="2" type="ORF">QFW80_04445</name>
</gene>
<accession>A0ABT6JGU5</accession>
<dbReference type="InterPro" id="IPR029058">
    <property type="entry name" value="AB_hydrolase_fold"/>
</dbReference>
<protein>
    <submittedName>
        <fullName evidence="2">Alpha/beta fold hydrolase</fullName>
    </submittedName>
</protein>
<name>A0ABT6JGU5_9GAMM</name>
<organism evidence="2 3">
    <name type="scientific">Luteimonas rhizosphaericola</name>
    <dbReference type="NCBI Taxonomy" id="3042024"/>
    <lineage>
        <taxon>Bacteria</taxon>
        <taxon>Pseudomonadati</taxon>
        <taxon>Pseudomonadota</taxon>
        <taxon>Gammaproteobacteria</taxon>
        <taxon>Lysobacterales</taxon>
        <taxon>Lysobacteraceae</taxon>
        <taxon>Luteimonas</taxon>
    </lineage>
</organism>
<keyword evidence="2" id="KW-0378">Hydrolase</keyword>
<evidence type="ECO:0000259" key="1">
    <source>
        <dbReference type="Pfam" id="PF00561"/>
    </source>
</evidence>